<evidence type="ECO:0008006" key="3">
    <source>
        <dbReference type="Google" id="ProtNLM"/>
    </source>
</evidence>
<reference evidence="1 2" key="1">
    <citation type="submission" date="2019-11" db="EMBL/GenBank/DDBJ databases">
        <authorList>
            <person name="Jiang L.-Q."/>
        </authorList>
    </citation>
    <scope>NUCLEOTIDE SEQUENCE [LARGE SCALE GENOMIC DNA]</scope>
    <source>
        <strain evidence="1 2">YIM 132087</strain>
    </source>
</reference>
<protein>
    <recommendedName>
        <fullName evidence="3">FlgD Ig-like domain-containing protein</fullName>
    </recommendedName>
</protein>
<dbReference type="Proteomes" id="UP000460221">
    <property type="component" value="Unassembled WGS sequence"/>
</dbReference>
<dbReference type="AlphaFoldDB" id="A0A7K1FK57"/>
<dbReference type="EMBL" id="WLYK01000003">
    <property type="protein sequence ID" value="MTD14525.1"/>
    <property type="molecule type" value="Genomic_DNA"/>
</dbReference>
<evidence type="ECO:0000313" key="1">
    <source>
        <dbReference type="EMBL" id="MTD14525.1"/>
    </source>
</evidence>
<gene>
    <name evidence="1" type="ORF">GIS00_11265</name>
</gene>
<evidence type="ECO:0000313" key="2">
    <source>
        <dbReference type="Proteomes" id="UP000460221"/>
    </source>
</evidence>
<organism evidence="1 2">
    <name type="scientific">Nakamurella alba</name>
    <dbReference type="NCBI Taxonomy" id="2665158"/>
    <lineage>
        <taxon>Bacteria</taxon>
        <taxon>Bacillati</taxon>
        <taxon>Actinomycetota</taxon>
        <taxon>Actinomycetes</taxon>
        <taxon>Nakamurellales</taxon>
        <taxon>Nakamurellaceae</taxon>
        <taxon>Nakamurella</taxon>
    </lineage>
</organism>
<accession>A0A7K1FK57</accession>
<sequence length="99" mass="10479">MTNVSDTECVRDLSGPLQVFTVYTAAGARVWSTADCFPGTGTDIREMPAGSSLQYNIRWSGTTSNPGCTADRVYVPGGEYVVKVAVGKLQSTPATLTIN</sequence>
<dbReference type="RefSeq" id="WP_154768529.1">
    <property type="nucleotide sequence ID" value="NZ_WLYK01000003.1"/>
</dbReference>
<comment type="caution">
    <text evidence="1">The sequence shown here is derived from an EMBL/GenBank/DDBJ whole genome shotgun (WGS) entry which is preliminary data.</text>
</comment>
<name>A0A7K1FK57_9ACTN</name>
<proteinExistence type="predicted"/>
<keyword evidence="2" id="KW-1185">Reference proteome</keyword>